<organism evidence="4 5">
    <name type="scientific">Centaurea solstitialis</name>
    <name type="common">yellow star-thistle</name>
    <dbReference type="NCBI Taxonomy" id="347529"/>
    <lineage>
        <taxon>Eukaryota</taxon>
        <taxon>Viridiplantae</taxon>
        <taxon>Streptophyta</taxon>
        <taxon>Embryophyta</taxon>
        <taxon>Tracheophyta</taxon>
        <taxon>Spermatophyta</taxon>
        <taxon>Magnoliopsida</taxon>
        <taxon>eudicotyledons</taxon>
        <taxon>Gunneridae</taxon>
        <taxon>Pentapetalae</taxon>
        <taxon>asterids</taxon>
        <taxon>campanulids</taxon>
        <taxon>Asterales</taxon>
        <taxon>Asteraceae</taxon>
        <taxon>Carduoideae</taxon>
        <taxon>Cardueae</taxon>
        <taxon>Centaureinae</taxon>
        <taxon>Centaurea</taxon>
    </lineage>
</organism>
<feature type="region of interest" description="Disordered" evidence="2">
    <location>
        <begin position="702"/>
        <end position="729"/>
    </location>
</feature>
<dbReference type="InterPro" id="IPR036875">
    <property type="entry name" value="Znf_CCHC_sf"/>
</dbReference>
<dbReference type="SMART" id="SM00343">
    <property type="entry name" value="ZnF_C2HC"/>
    <property type="match status" value="2"/>
</dbReference>
<evidence type="ECO:0000256" key="1">
    <source>
        <dbReference type="PROSITE-ProRule" id="PRU00047"/>
    </source>
</evidence>
<dbReference type="PANTHER" id="PTHR47481:SF7">
    <property type="entry name" value="CCHC-TYPE DOMAIN-CONTAINING PROTEIN"/>
    <property type="match status" value="1"/>
</dbReference>
<feature type="domain" description="CCHC-type" evidence="3">
    <location>
        <begin position="603"/>
        <end position="617"/>
    </location>
</feature>
<keyword evidence="1" id="KW-0862">Zinc</keyword>
<feature type="compositionally biased region" description="Basic residues" evidence="2">
    <location>
        <begin position="244"/>
        <end position="257"/>
    </location>
</feature>
<evidence type="ECO:0000313" key="4">
    <source>
        <dbReference type="EMBL" id="KAJ9547444.1"/>
    </source>
</evidence>
<dbReference type="GO" id="GO:0008270">
    <property type="term" value="F:zinc ion binding"/>
    <property type="evidence" value="ECO:0007669"/>
    <property type="project" value="UniProtKB-KW"/>
</dbReference>
<gene>
    <name evidence="4" type="ORF">OSB04_019987</name>
</gene>
<protein>
    <recommendedName>
        <fullName evidence="3">CCHC-type domain-containing protein</fullName>
    </recommendedName>
</protein>
<name>A0AA38WET0_9ASTR</name>
<reference evidence="4" key="1">
    <citation type="submission" date="2023-03" db="EMBL/GenBank/DDBJ databases">
        <title>Chromosome-scale reference genome and RAD-based genetic map of yellow starthistle (Centaurea solstitialis) reveal putative structural variation and QTLs associated with invader traits.</title>
        <authorList>
            <person name="Reatini B."/>
            <person name="Cang F.A."/>
            <person name="Jiang Q."/>
            <person name="Mckibben M.T.W."/>
            <person name="Barker M.S."/>
            <person name="Rieseberg L.H."/>
            <person name="Dlugosch K.M."/>
        </authorList>
    </citation>
    <scope>NUCLEOTIDE SEQUENCE</scope>
    <source>
        <strain evidence="4">CAN-66</strain>
        <tissue evidence="4">Leaf</tissue>
    </source>
</reference>
<dbReference type="Pfam" id="PF14223">
    <property type="entry name" value="Retrotran_gag_2"/>
    <property type="match status" value="2"/>
</dbReference>
<keyword evidence="1" id="KW-0479">Metal-binding</keyword>
<dbReference type="Pfam" id="PF00098">
    <property type="entry name" value="zf-CCHC"/>
    <property type="match status" value="2"/>
</dbReference>
<dbReference type="GO" id="GO:0003676">
    <property type="term" value="F:nucleic acid binding"/>
    <property type="evidence" value="ECO:0007669"/>
    <property type="project" value="InterPro"/>
</dbReference>
<dbReference type="AlphaFoldDB" id="A0AA38WET0"/>
<proteinExistence type="predicted"/>
<accession>A0AA38WET0</accession>
<dbReference type="EMBL" id="JARYMX010000005">
    <property type="protein sequence ID" value="KAJ9547444.1"/>
    <property type="molecule type" value="Genomic_DNA"/>
</dbReference>
<evidence type="ECO:0000259" key="3">
    <source>
        <dbReference type="PROSITE" id="PS50158"/>
    </source>
</evidence>
<evidence type="ECO:0000313" key="5">
    <source>
        <dbReference type="Proteomes" id="UP001172457"/>
    </source>
</evidence>
<keyword evidence="5" id="KW-1185">Reference proteome</keyword>
<dbReference type="Proteomes" id="UP001172457">
    <property type="component" value="Chromosome 5"/>
</dbReference>
<dbReference type="PANTHER" id="PTHR47481">
    <property type="match status" value="1"/>
</dbReference>
<feature type="compositionally biased region" description="Low complexity" evidence="2">
    <location>
        <begin position="708"/>
        <end position="727"/>
    </location>
</feature>
<dbReference type="InterPro" id="IPR001878">
    <property type="entry name" value="Znf_CCHC"/>
</dbReference>
<feature type="domain" description="CCHC-type" evidence="3">
    <location>
        <begin position="265"/>
        <end position="281"/>
    </location>
</feature>
<keyword evidence="1" id="KW-0863">Zinc-finger</keyword>
<dbReference type="SUPFAM" id="SSF57756">
    <property type="entry name" value="Retrovirus zinc finger-like domains"/>
    <property type="match status" value="2"/>
</dbReference>
<feature type="region of interest" description="Disordered" evidence="2">
    <location>
        <begin position="220"/>
        <end position="257"/>
    </location>
</feature>
<evidence type="ECO:0000256" key="2">
    <source>
        <dbReference type="SAM" id="MobiDB-lite"/>
    </source>
</evidence>
<dbReference type="PROSITE" id="PS50158">
    <property type="entry name" value="ZF_CCHC"/>
    <property type="match status" value="2"/>
</dbReference>
<comment type="caution">
    <text evidence="4">The sequence shown here is derived from an EMBL/GenBank/DDBJ whole genome shotgun (WGS) entry which is preliminary data.</text>
</comment>
<dbReference type="Gene3D" id="4.10.60.10">
    <property type="entry name" value="Zinc finger, CCHC-type"/>
    <property type="match status" value="2"/>
</dbReference>
<sequence>MASTVTNTNNLSLRSILEKDKLTGSNFLDWERNLMIVLRHERKWYVLEEPLGEAPPANAPAAARNAHKKHSDDLLDVVCLMLATMSPDLQAGLINTNAYDMICQLRDMFQTQARTERYDATKAFNECKMIKGTSVSDHVMKMKRHLDHLERLGHPVPLQLATDTILNSLSDDYKPFVVNYNMNNMEKTIAELHSMLKTAELNMGTKGKTKDILMVKDGGVKKKNGHASTSKGKGPVHAIQSAPKKGKGKGKGKKVKPNKARTENRCFICNEVGHWRQNCPKRHEAGSYDQLLNNSYKRCRLKVAQIFDRVANIGRDPQLRLLLGNSHNFRVLVLLEEHSLVDHWWTNSRAIQLVKPVTDWNDEDRRLVNIDTKARSLIAMSLPDDVFHSVCHLRSAKEIWDTLCVQYEGTAVLMESRKIFLVRQYESFIHQKDETLSQLHQRFNCLLIDLKTIGTTYSNSEVVTKFMEALPEHWEIYTSCLTMSKDIKTLTLSELYGILLNREQQKKLKKNLIRDSKESKSTSVALVSDSVPPVAASSSSVTITEIESSDSDMSEDPEFNESLALLTRSFKKFAKKGNFHKKKHLSITDKPKSDSTDKATAICYNCQGKGHFANDCRYRKSQFAPSSAKSSSKNPKYQRLKEKYKKMKTQRKGKGLIAEDCDWDDVSSDDSSDEEDTQVALMAIIEEPTLALMAKIEEVPEEIPPQDPEASSSTTPEASTSATDSSSQVPIPLIPLESLTQLDLVTLDLYKALNGKTSAEKMNIDLRGQLKECQEKLKQLTIVEENYKD</sequence>